<dbReference type="Proteomes" id="UP000320393">
    <property type="component" value="Unassembled WGS sequence"/>
</dbReference>
<dbReference type="SUPFAM" id="SSF52402">
    <property type="entry name" value="Adenine nucleotide alpha hydrolases-like"/>
    <property type="match status" value="2"/>
</dbReference>
<reference evidence="3 4" key="1">
    <citation type="journal article" date="2019" name="Nat. Microbiol.">
        <title>Mediterranean grassland soil C-N compound turnover is dependent on rainfall and depth, and is mediated by genomically divergent microorganisms.</title>
        <authorList>
            <person name="Diamond S."/>
            <person name="Andeer P.F."/>
            <person name="Li Z."/>
            <person name="Crits-Christoph A."/>
            <person name="Burstein D."/>
            <person name="Anantharaman K."/>
            <person name="Lane K.R."/>
            <person name="Thomas B.C."/>
            <person name="Pan C."/>
            <person name="Northen T.R."/>
            <person name="Banfield J.F."/>
        </authorList>
    </citation>
    <scope>NUCLEOTIDE SEQUENCE [LARGE SCALE GENOMIC DNA]</scope>
    <source>
        <strain evidence="3">NP_5</strain>
    </source>
</reference>
<dbReference type="CDD" id="cd00293">
    <property type="entry name" value="USP-like"/>
    <property type="match status" value="2"/>
</dbReference>
<dbReference type="InterPro" id="IPR014729">
    <property type="entry name" value="Rossmann-like_a/b/a_fold"/>
</dbReference>
<sequence>MPARSEGAVALQRLLVPLDGSRLAESAVPAAISLAQHLRSRLVLLHVMERSAPTTVHGERHLTAVAEAEAYLAAVASRCPPGLPVDRHVHPNEEGDVARSIIEHAADLGAGLIILSTHGRGGARRVLFGSVAQQVLRGGTRPVLLNRPPDAGTPGEAGAGQAGAWELARVLVPLDGSPSSEDALPMAVALAGAYGAEVHLLRIVPTLQTIPGERASTARLVPTATQVSLEIEEEEAGRALEAIASMIRAQGVQARPAVGRGEPAQGVLEGALRLNADLVIMATHGRTGLDAVLSGSVASRIAAKFPR</sequence>
<feature type="non-terminal residue" evidence="3">
    <location>
        <position position="307"/>
    </location>
</feature>
<dbReference type="AlphaFoldDB" id="A0A537LL38"/>
<gene>
    <name evidence="3" type="ORF">E6H02_09630</name>
</gene>
<dbReference type="InterPro" id="IPR006016">
    <property type="entry name" value="UspA"/>
</dbReference>
<accession>A0A537LL38</accession>
<feature type="domain" description="UspA" evidence="2">
    <location>
        <begin position="169"/>
        <end position="306"/>
    </location>
</feature>
<dbReference type="Gene3D" id="3.40.50.620">
    <property type="entry name" value="HUPs"/>
    <property type="match status" value="2"/>
</dbReference>
<comment type="caution">
    <text evidence="3">The sequence shown here is derived from an EMBL/GenBank/DDBJ whole genome shotgun (WGS) entry which is preliminary data.</text>
</comment>
<evidence type="ECO:0000259" key="2">
    <source>
        <dbReference type="Pfam" id="PF00582"/>
    </source>
</evidence>
<dbReference type="EMBL" id="VBAM01000381">
    <property type="protein sequence ID" value="TMJ08721.1"/>
    <property type="molecule type" value="Genomic_DNA"/>
</dbReference>
<comment type="similarity">
    <text evidence="1">Belongs to the universal stress protein A family.</text>
</comment>
<feature type="domain" description="UspA" evidence="2">
    <location>
        <begin position="12"/>
        <end position="145"/>
    </location>
</feature>
<dbReference type="PANTHER" id="PTHR46268">
    <property type="entry name" value="STRESS RESPONSE PROTEIN NHAX"/>
    <property type="match status" value="1"/>
</dbReference>
<dbReference type="Pfam" id="PF00582">
    <property type="entry name" value="Usp"/>
    <property type="match status" value="2"/>
</dbReference>
<dbReference type="PRINTS" id="PR01438">
    <property type="entry name" value="UNVRSLSTRESS"/>
</dbReference>
<organism evidence="3 4">
    <name type="scientific">Candidatus Segetimicrobium genomatis</name>
    <dbReference type="NCBI Taxonomy" id="2569760"/>
    <lineage>
        <taxon>Bacteria</taxon>
        <taxon>Bacillati</taxon>
        <taxon>Candidatus Sysuimicrobiota</taxon>
        <taxon>Candidatus Sysuimicrobiia</taxon>
        <taxon>Candidatus Sysuimicrobiales</taxon>
        <taxon>Candidatus Segetimicrobiaceae</taxon>
        <taxon>Candidatus Segetimicrobium</taxon>
    </lineage>
</organism>
<evidence type="ECO:0000256" key="1">
    <source>
        <dbReference type="ARBA" id="ARBA00008791"/>
    </source>
</evidence>
<evidence type="ECO:0000313" key="3">
    <source>
        <dbReference type="EMBL" id="TMJ08721.1"/>
    </source>
</evidence>
<protein>
    <submittedName>
        <fullName evidence="3">Universal stress protein</fullName>
    </submittedName>
</protein>
<evidence type="ECO:0000313" key="4">
    <source>
        <dbReference type="Proteomes" id="UP000320393"/>
    </source>
</evidence>
<name>A0A537LL38_9BACT</name>
<proteinExistence type="inferred from homology"/>
<dbReference type="InterPro" id="IPR006015">
    <property type="entry name" value="Universal_stress_UspA"/>
</dbReference>
<dbReference type="PANTHER" id="PTHR46268:SF6">
    <property type="entry name" value="UNIVERSAL STRESS PROTEIN UP12"/>
    <property type="match status" value="1"/>
</dbReference>